<dbReference type="AlphaFoldDB" id="A0A0R0E1N5"/>
<evidence type="ECO:0000313" key="3">
    <source>
        <dbReference type="Proteomes" id="UP000050940"/>
    </source>
</evidence>
<dbReference type="PANTHER" id="PTHR34846">
    <property type="entry name" value="4-CARBOXYMUCONOLACTONE DECARBOXYLASE FAMILY PROTEIN (AFU_ORTHOLOGUE AFUA_6G11590)"/>
    <property type="match status" value="1"/>
</dbReference>
<dbReference type="GO" id="GO:0051920">
    <property type="term" value="F:peroxiredoxin activity"/>
    <property type="evidence" value="ECO:0007669"/>
    <property type="project" value="InterPro"/>
</dbReference>
<reference evidence="2 3" key="1">
    <citation type="submission" date="2015-05" db="EMBL/GenBank/DDBJ databases">
        <title>Genome sequencing and analysis of members of genus Stenotrophomonas.</title>
        <authorList>
            <person name="Patil P.P."/>
            <person name="Midha S."/>
            <person name="Patil P.B."/>
        </authorList>
    </citation>
    <scope>NUCLEOTIDE SEQUENCE [LARGE SCALE GENOMIC DNA]</scope>
    <source>
        <strain evidence="2 3">JCM 16244</strain>
    </source>
</reference>
<dbReference type="PANTHER" id="PTHR34846:SF10">
    <property type="entry name" value="CYTOPLASMIC PROTEIN"/>
    <property type="match status" value="1"/>
</dbReference>
<feature type="domain" description="Carboxymuconolactone decarboxylase-like" evidence="1">
    <location>
        <begin position="12"/>
        <end position="93"/>
    </location>
</feature>
<dbReference type="SUPFAM" id="SSF69118">
    <property type="entry name" value="AhpD-like"/>
    <property type="match status" value="1"/>
</dbReference>
<dbReference type="Proteomes" id="UP000050940">
    <property type="component" value="Unassembled WGS sequence"/>
</dbReference>
<evidence type="ECO:0000259" key="1">
    <source>
        <dbReference type="Pfam" id="PF02627"/>
    </source>
</evidence>
<keyword evidence="3" id="KW-1185">Reference proteome</keyword>
<accession>A0A0R0E1N5</accession>
<keyword evidence="2" id="KW-0575">Peroxidase</keyword>
<gene>
    <name evidence="2" type="ORF">ABB34_10445</name>
</gene>
<dbReference type="EMBL" id="LDJP01000059">
    <property type="protein sequence ID" value="KRG84026.1"/>
    <property type="molecule type" value="Genomic_DNA"/>
</dbReference>
<sequence>MTARLDYAKQSPELFKKLATFSQATHATSIEATIHDLVNIRASQLNGCGFCLDMHVKEATIRGERPLRLHHVAAWRESNLFSPRERACLAWTEVLTELPAQGVPDELYERVRTQLSEQEIVELTYAVMAINAWNRANVAFRTEPGALDKAFGLDKAGLA</sequence>
<keyword evidence="2" id="KW-0560">Oxidoreductase</keyword>
<comment type="caution">
    <text evidence="2">The sequence shown here is derived from an EMBL/GenBank/DDBJ whole genome shotgun (WGS) entry which is preliminary data.</text>
</comment>
<protein>
    <submittedName>
        <fullName evidence="2">Alkylhydroperoxidase</fullName>
    </submittedName>
</protein>
<dbReference type="InterPro" id="IPR029032">
    <property type="entry name" value="AhpD-like"/>
</dbReference>
<proteinExistence type="predicted"/>
<dbReference type="NCBIfam" id="TIGR00778">
    <property type="entry name" value="ahpD_dom"/>
    <property type="match status" value="1"/>
</dbReference>
<dbReference type="InterPro" id="IPR003779">
    <property type="entry name" value="CMD-like"/>
</dbReference>
<name>A0A0R0E1N5_9GAMM</name>
<dbReference type="OrthoDB" id="9801997at2"/>
<dbReference type="PATRIC" id="fig|659018.3.peg.2112"/>
<dbReference type="STRING" id="659018.ABB34_10445"/>
<dbReference type="Pfam" id="PF02627">
    <property type="entry name" value="CMD"/>
    <property type="match status" value="1"/>
</dbReference>
<dbReference type="RefSeq" id="WP_057641263.1">
    <property type="nucleotide sequence ID" value="NZ_LDJP01000059.1"/>
</dbReference>
<organism evidence="2 3">
    <name type="scientific">Stenotrophomonas daejeonensis</name>
    <dbReference type="NCBI Taxonomy" id="659018"/>
    <lineage>
        <taxon>Bacteria</taxon>
        <taxon>Pseudomonadati</taxon>
        <taxon>Pseudomonadota</taxon>
        <taxon>Gammaproteobacteria</taxon>
        <taxon>Lysobacterales</taxon>
        <taxon>Lysobacteraceae</taxon>
        <taxon>Stenotrophomonas</taxon>
    </lineage>
</organism>
<evidence type="ECO:0000313" key="2">
    <source>
        <dbReference type="EMBL" id="KRG84026.1"/>
    </source>
</evidence>
<dbReference type="InterPro" id="IPR004675">
    <property type="entry name" value="AhpD_core"/>
</dbReference>
<dbReference type="Gene3D" id="1.20.1290.10">
    <property type="entry name" value="AhpD-like"/>
    <property type="match status" value="1"/>
</dbReference>